<dbReference type="Gene3D" id="3.40.50.720">
    <property type="entry name" value="NAD(P)-binding Rossmann-like Domain"/>
    <property type="match status" value="1"/>
</dbReference>
<dbReference type="SUPFAM" id="SSF51735">
    <property type="entry name" value="NAD(P)-binding Rossmann-fold domains"/>
    <property type="match status" value="1"/>
</dbReference>
<dbReference type="OrthoDB" id="7419852at2"/>
<dbReference type="GO" id="GO:0004074">
    <property type="term" value="F:biliverdin reductase [NAD(P)H] activity"/>
    <property type="evidence" value="ECO:0007669"/>
    <property type="project" value="TreeGrafter"/>
</dbReference>
<dbReference type="EMBL" id="LAXJ01000016">
    <property type="protein sequence ID" value="KRS11860.1"/>
    <property type="molecule type" value="Genomic_DNA"/>
</dbReference>
<dbReference type="InterPro" id="IPR016040">
    <property type="entry name" value="NAD(P)-bd_dom"/>
</dbReference>
<dbReference type="InterPro" id="IPR051606">
    <property type="entry name" value="Polyketide_Oxido-like"/>
</dbReference>
<dbReference type="InterPro" id="IPR036291">
    <property type="entry name" value="NAD(P)-bd_dom_sf"/>
</dbReference>
<dbReference type="PATRIC" id="fig|1641875.4.peg.662"/>
<name>A0A0T5NSG5_9RHOB</name>
<protein>
    <submittedName>
        <fullName evidence="2">Epimerase</fullName>
    </submittedName>
</protein>
<evidence type="ECO:0000259" key="1">
    <source>
        <dbReference type="Pfam" id="PF13460"/>
    </source>
</evidence>
<organism evidence="2 3">
    <name type="scientific">Roseovarius atlanticus</name>
    <dbReference type="NCBI Taxonomy" id="1641875"/>
    <lineage>
        <taxon>Bacteria</taxon>
        <taxon>Pseudomonadati</taxon>
        <taxon>Pseudomonadota</taxon>
        <taxon>Alphaproteobacteria</taxon>
        <taxon>Rhodobacterales</taxon>
        <taxon>Roseobacteraceae</taxon>
        <taxon>Roseovarius</taxon>
    </lineage>
</organism>
<gene>
    <name evidence="2" type="ORF">XM53_14295</name>
</gene>
<feature type="domain" description="NAD(P)-binding" evidence="1">
    <location>
        <begin position="9"/>
        <end position="200"/>
    </location>
</feature>
<dbReference type="GO" id="GO:0042602">
    <property type="term" value="F:riboflavin reductase (NADPH) activity"/>
    <property type="evidence" value="ECO:0007669"/>
    <property type="project" value="TreeGrafter"/>
</dbReference>
<dbReference type="STRING" id="1641875.XM53_14295"/>
<comment type="caution">
    <text evidence="2">The sequence shown here is derived from an EMBL/GenBank/DDBJ whole genome shotgun (WGS) entry which is preliminary data.</text>
</comment>
<evidence type="ECO:0000313" key="3">
    <source>
        <dbReference type="Proteomes" id="UP000051295"/>
    </source>
</evidence>
<dbReference type="RefSeq" id="WP_057794457.1">
    <property type="nucleotide sequence ID" value="NZ_LAXJ01000016.1"/>
</dbReference>
<reference evidence="2 3" key="1">
    <citation type="submission" date="2015-04" db="EMBL/GenBank/DDBJ databases">
        <title>The draft genome sequence of Roseovarius sp.R12b.</title>
        <authorList>
            <person name="Li G."/>
            <person name="Lai Q."/>
            <person name="Shao Z."/>
            <person name="Yan P."/>
        </authorList>
    </citation>
    <scope>NUCLEOTIDE SEQUENCE [LARGE SCALE GENOMIC DNA]</scope>
    <source>
        <strain evidence="2 3">R12B</strain>
    </source>
</reference>
<sequence>MSTHITIFGATSGIGQCTVEEALRRNHTVRAFARSAGDMAPAPGLEPFPGDALDPATVAEALKGTDAVIYALGIKESVSMLWKEVTLFSESTRILLDAMQNAGVSRLVAVTGFGAGRSRAAISSIESLGHKAILGRPYADKDRQEALIMDSPLDWTIARPVILTNGARTGTCKVLREPKAWRNGLISRADTACYLIDAIEQGLDIRGDVVLAR</sequence>
<dbReference type="PANTHER" id="PTHR43355:SF2">
    <property type="entry name" value="FLAVIN REDUCTASE (NADPH)"/>
    <property type="match status" value="1"/>
</dbReference>
<dbReference type="PANTHER" id="PTHR43355">
    <property type="entry name" value="FLAVIN REDUCTASE (NADPH)"/>
    <property type="match status" value="1"/>
</dbReference>
<dbReference type="AlphaFoldDB" id="A0A0T5NSG5"/>
<evidence type="ECO:0000313" key="2">
    <source>
        <dbReference type="EMBL" id="KRS11860.1"/>
    </source>
</evidence>
<keyword evidence="3" id="KW-1185">Reference proteome</keyword>
<accession>A0A0T5NSG5</accession>
<dbReference type="Proteomes" id="UP000051295">
    <property type="component" value="Unassembled WGS sequence"/>
</dbReference>
<proteinExistence type="predicted"/>
<dbReference type="Pfam" id="PF13460">
    <property type="entry name" value="NAD_binding_10"/>
    <property type="match status" value="1"/>
</dbReference>